<reference evidence="2 3" key="1">
    <citation type="journal article" date="2020" name="Arch. Microbiol.">
        <title>Bradyrhizobium uaiense sp. nov., a new highly efficient cowpea symbiont.</title>
        <authorList>
            <person name="Cabral Michel D."/>
            <person name="Azarias Guimaraes A."/>
            <person name="Martins da Costa E."/>
            <person name="Soares de Carvalho T."/>
            <person name="Balsanelli E."/>
            <person name="Willems A."/>
            <person name="Maltempi de Souza E."/>
            <person name="de Souza Moreira F.M."/>
        </authorList>
    </citation>
    <scope>NUCLEOTIDE SEQUENCE [LARGE SCALE GENOMIC DNA]</scope>
    <source>
        <strain evidence="2 3">UFLA 03-164</strain>
    </source>
</reference>
<evidence type="ECO:0000256" key="1">
    <source>
        <dbReference type="SAM" id="Phobius"/>
    </source>
</evidence>
<protein>
    <recommendedName>
        <fullName evidence="4">AzlD domain-containing protein</fullName>
    </recommendedName>
</protein>
<comment type="caution">
    <text evidence="2">The sequence shown here is derived from an EMBL/GenBank/DDBJ whole genome shotgun (WGS) entry which is preliminary data.</text>
</comment>
<feature type="transmembrane region" description="Helical" evidence="1">
    <location>
        <begin position="48"/>
        <end position="76"/>
    </location>
</feature>
<dbReference type="Pfam" id="PF05437">
    <property type="entry name" value="AzlD"/>
    <property type="match status" value="1"/>
</dbReference>
<dbReference type="RefSeq" id="WP_163159444.1">
    <property type="nucleotide sequence ID" value="NZ_VKHP01000149.1"/>
</dbReference>
<keyword evidence="1" id="KW-1133">Transmembrane helix</keyword>
<dbReference type="EMBL" id="VKHP01000149">
    <property type="protein sequence ID" value="NEU99858.1"/>
    <property type="molecule type" value="Genomic_DNA"/>
</dbReference>
<dbReference type="InterPro" id="IPR008407">
    <property type="entry name" value="Brnchd-chn_aa_trnsp_AzlD"/>
</dbReference>
<evidence type="ECO:0000313" key="2">
    <source>
        <dbReference type="EMBL" id="NEU99858.1"/>
    </source>
</evidence>
<evidence type="ECO:0008006" key="4">
    <source>
        <dbReference type="Google" id="ProtNLM"/>
    </source>
</evidence>
<accession>A0A6P1BNC3</accession>
<keyword evidence="1" id="KW-0812">Transmembrane</keyword>
<feature type="transmembrane region" description="Helical" evidence="1">
    <location>
        <begin position="6"/>
        <end position="28"/>
    </location>
</feature>
<evidence type="ECO:0000313" key="3">
    <source>
        <dbReference type="Proteomes" id="UP000468531"/>
    </source>
</evidence>
<gene>
    <name evidence="2" type="ORF">FNJ47_29585</name>
</gene>
<sequence>MHDLQLLGVICILGVTCYAMRAGGYVLAASMRDDSIAGRFLRLAPGNLFIAFIVGGCLSGGPAGLVGTVVALVTMAITAREWAALGAGFGAALAASTIGW</sequence>
<dbReference type="AlphaFoldDB" id="A0A6P1BNC3"/>
<dbReference type="Proteomes" id="UP000468531">
    <property type="component" value="Unassembled WGS sequence"/>
</dbReference>
<name>A0A6P1BNC3_9BRAD</name>
<keyword evidence="1" id="KW-0472">Membrane</keyword>
<proteinExistence type="predicted"/>
<organism evidence="2 3">
    <name type="scientific">Bradyrhizobium uaiense</name>
    <dbReference type="NCBI Taxonomy" id="2594946"/>
    <lineage>
        <taxon>Bacteria</taxon>
        <taxon>Pseudomonadati</taxon>
        <taxon>Pseudomonadota</taxon>
        <taxon>Alphaproteobacteria</taxon>
        <taxon>Hyphomicrobiales</taxon>
        <taxon>Nitrobacteraceae</taxon>
        <taxon>Bradyrhizobium</taxon>
    </lineage>
</organism>
<keyword evidence="3" id="KW-1185">Reference proteome</keyword>